<feature type="transmembrane region" description="Helical" evidence="7">
    <location>
        <begin position="38"/>
        <end position="61"/>
    </location>
</feature>
<sequence>MVKLFDLDAEIGITLLVVTSSPGGSYSNWWCSMFNADLALSVTMTAISTLLSVAALPANLLLYAKMAYSADITEQLDWRSLFTSLAVVIYAILFGLFCSWKIHSYKFNIVCNKVGNVAGLLLVIFSATVANTGGGNVAEGEHVDRIWSRGFQFYAACSLPCILGMLIAAGLATVVDLKKPERITVAVECCYQNVGIATSVALSMFKGAEVTKAMGVPLFYGIVEAVFVGIFCIVGWKAGWTKAPIDVSFWRMITTTYEVLEAERIGQSEEIEVAFTDDDASAETQEGHIFTTFFSLENLDKKPNSRKEPSGELETVYPELRDQNIT</sequence>
<feature type="transmembrane region" description="Helical" evidence="7">
    <location>
        <begin position="114"/>
        <end position="133"/>
    </location>
</feature>
<dbReference type="InterPro" id="IPR038770">
    <property type="entry name" value="Na+/solute_symporter_sf"/>
</dbReference>
<keyword evidence="5 7" id="KW-0472">Membrane</keyword>
<dbReference type="PANTHER" id="PTHR10361:SF28">
    <property type="entry name" value="P3 PROTEIN-RELATED"/>
    <property type="match status" value="1"/>
</dbReference>
<accession>A0AAD2FC55</accession>
<evidence type="ECO:0000256" key="5">
    <source>
        <dbReference type="ARBA" id="ARBA00023136"/>
    </source>
</evidence>
<keyword evidence="9" id="KW-1185">Reference proteome</keyword>
<evidence type="ECO:0000256" key="2">
    <source>
        <dbReference type="ARBA" id="ARBA00006528"/>
    </source>
</evidence>
<evidence type="ECO:0000313" key="8">
    <source>
        <dbReference type="EMBL" id="CAJ1903990.1"/>
    </source>
</evidence>
<dbReference type="GO" id="GO:0016020">
    <property type="term" value="C:membrane"/>
    <property type="evidence" value="ECO:0007669"/>
    <property type="project" value="UniProtKB-SubCell"/>
</dbReference>
<proteinExistence type="inferred from homology"/>
<dbReference type="AlphaFoldDB" id="A0AAD2FC55"/>
<comment type="subcellular location">
    <subcellularLocation>
        <location evidence="1">Membrane</location>
        <topology evidence="1">Multi-pass membrane protein</topology>
    </subcellularLocation>
</comment>
<gene>
    <name evidence="8" type="ORF">CYCCA115_LOCUS392</name>
</gene>
<feature type="transmembrane region" description="Helical" evidence="7">
    <location>
        <begin position="81"/>
        <end position="102"/>
    </location>
</feature>
<feature type="transmembrane region" description="Helical" evidence="7">
    <location>
        <begin position="217"/>
        <end position="236"/>
    </location>
</feature>
<evidence type="ECO:0000256" key="3">
    <source>
        <dbReference type="ARBA" id="ARBA00022692"/>
    </source>
</evidence>
<dbReference type="Proteomes" id="UP001295423">
    <property type="component" value="Unassembled WGS sequence"/>
</dbReference>
<reference evidence="8" key="1">
    <citation type="submission" date="2023-08" db="EMBL/GenBank/DDBJ databases">
        <authorList>
            <person name="Audoor S."/>
            <person name="Bilcke G."/>
        </authorList>
    </citation>
    <scope>NUCLEOTIDE SEQUENCE</scope>
</reference>
<feature type="region of interest" description="Disordered" evidence="6">
    <location>
        <begin position="300"/>
        <end position="326"/>
    </location>
</feature>
<keyword evidence="4 7" id="KW-1133">Transmembrane helix</keyword>
<evidence type="ECO:0000256" key="7">
    <source>
        <dbReference type="SAM" id="Phobius"/>
    </source>
</evidence>
<comment type="caution">
    <text evidence="8">The sequence shown here is derived from an EMBL/GenBank/DDBJ whole genome shotgun (WGS) entry which is preliminary data.</text>
</comment>
<evidence type="ECO:0000256" key="6">
    <source>
        <dbReference type="SAM" id="MobiDB-lite"/>
    </source>
</evidence>
<organism evidence="8 9">
    <name type="scientific">Cylindrotheca closterium</name>
    <dbReference type="NCBI Taxonomy" id="2856"/>
    <lineage>
        <taxon>Eukaryota</taxon>
        <taxon>Sar</taxon>
        <taxon>Stramenopiles</taxon>
        <taxon>Ochrophyta</taxon>
        <taxon>Bacillariophyta</taxon>
        <taxon>Bacillariophyceae</taxon>
        <taxon>Bacillariophycidae</taxon>
        <taxon>Bacillariales</taxon>
        <taxon>Bacillariaceae</taxon>
        <taxon>Cylindrotheca</taxon>
    </lineage>
</organism>
<evidence type="ECO:0000256" key="4">
    <source>
        <dbReference type="ARBA" id="ARBA00022989"/>
    </source>
</evidence>
<protein>
    <submittedName>
        <fullName evidence="8">Uncharacterized protein</fullName>
    </submittedName>
</protein>
<name>A0AAD2FC55_9STRA</name>
<dbReference type="Gene3D" id="1.20.1530.20">
    <property type="match status" value="1"/>
</dbReference>
<dbReference type="InterPro" id="IPR002657">
    <property type="entry name" value="BilAc:Na_symport/Acr3"/>
</dbReference>
<keyword evidence="3 7" id="KW-0812">Transmembrane</keyword>
<evidence type="ECO:0000313" key="9">
    <source>
        <dbReference type="Proteomes" id="UP001295423"/>
    </source>
</evidence>
<comment type="similarity">
    <text evidence="2">Belongs to the bile acid:sodium symporter (BASS) (TC 2.A.28) family.</text>
</comment>
<feature type="transmembrane region" description="Helical" evidence="7">
    <location>
        <begin position="153"/>
        <end position="173"/>
    </location>
</feature>
<feature type="compositionally biased region" description="Basic and acidic residues" evidence="6">
    <location>
        <begin position="300"/>
        <end position="310"/>
    </location>
</feature>
<dbReference type="InterPro" id="IPR004710">
    <property type="entry name" value="Bilac:Na_transpt"/>
</dbReference>
<dbReference type="PANTHER" id="PTHR10361">
    <property type="entry name" value="SODIUM-BILE ACID COTRANSPORTER"/>
    <property type="match status" value="1"/>
</dbReference>
<dbReference type="Pfam" id="PF01758">
    <property type="entry name" value="SBF"/>
    <property type="match status" value="1"/>
</dbReference>
<evidence type="ECO:0000256" key="1">
    <source>
        <dbReference type="ARBA" id="ARBA00004141"/>
    </source>
</evidence>
<dbReference type="EMBL" id="CAKOGP040000001">
    <property type="protein sequence ID" value="CAJ1903990.1"/>
    <property type="molecule type" value="Genomic_DNA"/>
</dbReference>